<dbReference type="RefSeq" id="WP_017490116.1">
    <property type="nucleotide sequence ID" value="NZ_CAUQAZ010000017.1"/>
</dbReference>
<name>A0A1X0WB76_9GAMM</name>
<evidence type="ECO:0000313" key="2">
    <source>
        <dbReference type="EMBL" id="ORJ24036.1"/>
    </source>
</evidence>
<dbReference type="InterPro" id="IPR000281">
    <property type="entry name" value="HTH_RpiR"/>
</dbReference>
<dbReference type="Proteomes" id="UP000192536">
    <property type="component" value="Unassembled WGS sequence"/>
</dbReference>
<gene>
    <name evidence="2" type="ORF">BS640_18265</name>
</gene>
<dbReference type="STRING" id="1646377.BS640_18265"/>
<evidence type="ECO:0000313" key="3">
    <source>
        <dbReference type="Proteomes" id="UP000192536"/>
    </source>
</evidence>
<protein>
    <submittedName>
        <fullName evidence="2">RpiR family transcriptional regulator</fullName>
    </submittedName>
</protein>
<dbReference type="PANTHER" id="PTHR30514:SF18">
    <property type="entry name" value="RPIR-FAMILY TRANSCRIPTIONAL REGULATOR"/>
    <property type="match status" value="1"/>
</dbReference>
<organism evidence="2 3">
    <name type="scientific">Rouxiella badensis</name>
    <dbReference type="NCBI Taxonomy" id="1646377"/>
    <lineage>
        <taxon>Bacteria</taxon>
        <taxon>Pseudomonadati</taxon>
        <taxon>Pseudomonadota</taxon>
        <taxon>Gammaproteobacteria</taxon>
        <taxon>Enterobacterales</taxon>
        <taxon>Yersiniaceae</taxon>
        <taxon>Rouxiella</taxon>
    </lineage>
</organism>
<dbReference type="Gene3D" id="3.40.50.10490">
    <property type="entry name" value="Glucose-6-phosphate isomerase like protein, domain 1"/>
    <property type="match status" value="1"/>
</dbReference>
<proteinExistence type="predicted"/>
<feature type="domain" description="HTH rpiR-type" evidence="1">
    <location>
        <begin position="5"/>
        <end position="81"/>
    </location>
</feature>
<dbReference type="InterPro" id="IPR036388">
    <property type="entry name" value="WH-like_DNA-bd_sf"/>
</dbReference>
<evidence type="ECO:0000259" key="1">
    <source>
        <dbReference type="PROSITE" id="PS51071"/>
    </source>
</evidence>
<sequence>MTENLDVIAQIEGSFATQTPTGKRIAGYLLANLAQIPFETADSIARSAATSGISVGRYLRSLGYRNLDDFKQTLRQQSSGAMYQPWVVTDRLGAYRQRSKQPRQEKFQQALTLELEAIQHVYQLAQSEGFAQISRGLAEADAVFILGIQSVRGIANTFYSNLEYLRPQVYFADGQSGTYVESLNSEFSSPYLIVSDTRAYSVIAQKYCKAACDRGLRVGLITDIYCPWAHDYPVDLLQIKTDTGQFWDSMAPLSCLFNLLCSAVLELRGGDEVEQRLATNRILQKEFGQFES</sequence>
<dbReference type="InterPro" id="IPR047640">
    <property type="entry name" value="RpiR-like"/>
</dbReference>
<dbReference type="GO" id="GO:0097367">
    <property type="term" value="F:carbohydrate derivative binding"/>
    <property type="evidence" value="ECO:0007669"/>
    <property type="project" value="InterPro"/>
</dbReference>
<dbReference type="AlphaFoldDB" id="A0A1X0WB76"/>
<dbReference type="InterPro" id="IPR009057">
    <property type="entry name" value="Homeodomain-like_sf"/>
</dbReference>
<dbReference type="PANTHER" id="PTHR30514">
    <property type="entry name" value="GLUCOKINASE"/>
    <property type="match status" value="1"/>
</dbReference>
<dbReference type="EMBL" id="MRWE01000036">
    <property type="protein sequence ID" value="ORJ24036.1"/>
    <property type="molecule type" value="Genomic_DNA"/>
</dbReference>
<reference evidence="2 3" key="1">
    <citation type="journal article" date="2017" name="Int. J. Syst. Evol. Microbiol.">
        <title>Rouxiella badensis sp. nov. and Rouxiella silvae sp. nov. isolated from peat bog soil in Germany and emendation of the genus description.</title>
        <authorList>
            <person name="Le Fleche-Mateos A."/>
            <person name="Kugler J.H."/>
            <person name="Hansen S.H."/>
            <person name="Syldatk C."/>
            <person name="Hausmann R."/>
            <person name="Lomprez F."/>
            <person name="Vandenbogaert M."/>
            <person name="Manuguerra J.C."/>
            <person name="Grimont P.A."/>
        </authorList>
    </citation>
    <scope>NUCLEOTIDE SEQUENCE [LARGE SCALE GENOMIC DNA]</scope>
    <source>
        <strain evidence="2 3">DSM 100043</strain>
    </source>
</reference>
<dbReference type="Gene3D" id="1.10.10.10">
    <property type="entry name" value="Winged helix-like DNA-binding domain superfamily/Winged helix DNA-binding domain"/>
    <property type="match status" value="1"/>
</dbReference>
<dbReference type="GeneID" id="93565207"/>
<dbReference type="PROSITE" id="PS51071">
    <property type="entry name" value="HTH_RPIR"/>
    <property type="match status" value="1"/>
</dbReference>
<dbReference type="SUPFAM" id="SSF46689">
    <property type="entry name" value="Homeodomain-like"/>
    <property type="match status" value="1"/>
</dbReference>
<keyword evidence="3" id="KW-1185">Reference proteome</keyword>
<accession>A0A1X0WB76</accession>
<dbReference type="GO" id="GO:0003700">
    <property type="term" value="F:DNA-binding transcription factor activity"/>
    <property type="evidence" value="ECO:0007669"/>
    <property type="project" value="InterPro"/>
</dbReference>
<dbReference type="GO" id="GO:0003677">
    <property type="term" value="F:DNA binding"/>
    <property type="evidence" value="ECO:0007669"/>
    <property type="project" value="InterPro"/>
</dbReference>
<comment type="caution">
    <text evidence="2">The sequence shown here is derived from an EMBL/GenBank/DDBJ whole genome shotgun (WGS) entry which is preliminary data.</text>
</comment>